<evidence type="ECO:0000256" key="1">
    <source>
        <dbReference type="ARBA" id="ARBA00006723"/>
    </source>
</evidence>
<evidence type="ECO:0000259" key="4">
    <source>
        <dbReference type="Pfam" id="PF01361"/>
    </source>
</evidence>
<comment type="caution">
    <text evidence="5">The sequence shown here is derived from an EMBL/GenBank/DDBJ whole genome shotgun (WGS) entry which is preliminary data.</text>
</comment>
<name>A0ABQ0I8N6_9ALTE</name>
<dbReference type="Pfam" id="PF01361">
    <property type="entry name" value="Tautomerase"/>
    <property type="match status" value="1"/>
</dbReference>
<gene>
    <name evidence="5" type="primary">nahJ</name>
    <name evidence="5" type="ORF">GAGA_2861</name>
</gene>
<evidence type="ECO:0000313" key="5">
    <source>
        <dbReference type="EMBL" id="GAC05700.1"/>
    </source>
</evidence>
<dbReference type="Gene3D" id="3.30.429.10">
    <property type="entry name" value="Macrophage Migration Inhibitory Factor"/>
    <property type="match status" value="1"/>
</dbReference>
<dbReference type="InterPro" id="IPR014347">
    <property type="entry name" value="Tautomerase/MIF_sf"/>
</dbReference>
<dbReference type="SUPFAM" id="SSF55331">
    <property type="entry name" value="Tautomerase/MIF"/>
    <property type="match status" value="1"/>
</dbReference>
<comment type="similarity">
    <text evidence="1 3">Belongs to the 4-oxalocrotonate tautomerase family.</text>
</comment>
<accession>A0ABQ0I8N6</accession>
<organism evidence="5 6">
    <name type="scientific">Paraglaciecola agarilytica NO2</name>
    <dbReference type="NCBI Taxonomy" id="1125747"/>
    <lineage>
        <taxon>Bacteria</taxon>
        <taxon>Pseudomonadati</taxon>
        <taxon>Pseudomonadota</taxon>
        <taxon>Gammaproteobacteria</taxon>
        <taxon>Alteromonadales</taxon>
        <taxon>Alteromonadaceae</taxon>
        <taxon>Paraglaciecola</taxon>
    </lineage>
</organism>
<dbReference type="NCBIfam" id="TIGR00013">
    <property type="entry name" value="taut"/>
    <property type="match status" value="1"/>
</dbReference>
<keyword evidence="6" id="KW-1185">Reference proteome</keyword>
<feature type="domain" description="4-oxalocrotonate tautomerase-like" evidence="4">
    <location>
        <begin position="2"/>
        <end position="54"/>
    </location>
</feature>
<proteinExistence type="inferred from homology"/>
<evidence type="ECO:0000256" key="2">
    <source>
        <dbReference type="ARBA" id="ARBA00023235"/>
    </source>
</evidence>
<protein>
    <recommendedName>
        <fullName evidence="3">Tautomerase</fullName>
        <ecNumber evidence="3">5.3.2.-</ecNumber>
    </recommendedName>
</protein>
<dbReference type="InterPro" id="IPR004370">
    <property type="entry name" value="4-OT-like_dom"/>
</dbReference>
<keyword evidence="2 3" id="KW-0413">Isomerase</keyword>
<dbReference type="EMBL" id="BAEK01000043">
    <property type="protein sequence ID" value="GAC05700.1"/>
    <property type="molecule type" value="Genomic_DNA"/>
</dbReference>
<dbReference type="RefSeq" id="WP_008304460.1">
    <property type="nucleotide sequence ID" value="NZ_BAEK01000043.1"/>
</dbReference>
<dbReference type="Proteomes" id="UP000008372">
    <property type="component" value="Unassembled WGS sequence"/>
</dbReference>
<dbReference type="InterPro" id="IPR018191">
    <property type="entry name" value="4-OT"/>
</dbReference>
<evidence type="ECO:0000256" key="3">
    <source>
        <dbReference type="RuleBase" id="RU362032"/>
    </source>
</evidence>
<dbReference type="PANTHER" id="PTHR35530:SF1">
    <property type="entry name" value="2-HYDROXYMUCONATE TAUTOMERASE"/>
    <property type="match status" value="1"/>
</dbReference>
<evidence type="ECO:0000313" key="6">
    <source>
        <dbReference type="Proteomes" id="UP000008372"/>
    </source>
</evidence>
<reference evidence="5 6" key="1">
    <citation type="journal article" date="2014" name="Environ. Microbiol.">
        <title>Comparative genomics of the marine bacterial genus Glaciecola reveals the high degree of genomic diversity and genomic characteristic for cold adaptation.</title>
        <authorList>
            <person name="Qin Q.L."/>
            <person name="Xie B.B."/>
            <person name="Yu Y."/>
            <person name="Shu Y.L."/>
            <person name="Rong J.C."/>
            <person name="Zhang Y.J."/>
            <person name="Zhao D.L."/>
            <person name="Chen X.L."/>
            <person name="Zhang X.Y."/>
            <person name="Chen B."/>
            <person name="Zhou B.C."/>
            <person name="Zhang Y.Z."/>
        </authorList>
    </citation>
    <scope>NUCLEOTIDE SEQUENCE [LARGE SCALE GENOMIC DNA]</scope>
    <source>
        <strain evidence="5 6">NO2</strain>
    </source>
</reference>
<dbReference type="EC" id="5.3.2.-" evidence="3"/>
<sequence length="63" mass="6810">MPIINVNMMEGRTTVQKEALIKAVSEAVTASIGAPEQNIRVLITEYPKAHWGIGTLPAHKAGR</sequence>
<dbReference type="PANTHER" id="PTHR35530">
    <property type="entry name" value="TAUTOMERASE-RELATED"/>
    <property type="match status" value="1"/>
</dbReference>
<dbReference type="NCBIfam" id="NF002571">
    <property type="entry name" value="PRK02220.1"/>
    <property type="match status" value="1"/>
</dbReference>